<proteinExistence type="predicted"/>
<name>A0A1A3TKU3_MYCSD</name>
<gene>
    <name evidence="2" type="ORF">A5648_13450</name>
</gene>
<dbReference type="RefSeq" id="WP_065026619.1">
    <property type="nucleotide sequence ID" value="NZ_LZMF01000149.1"/>
</dbReference>
<dbReference type="Proteomes" id="UP000093759">
    <property type="component" value="Unassembled WGS sequence"/>
</dbReference>
<dbReference type="EMBL" id="LZMF01000149">
    <property type="protein sequence ID" value="OBK82927.1"/>
    <property type="molecule type" value="Genomic_DNA"/>
</dbReference>
<organism evidence="2 3">
    <name type="scientific">Mycolicibacter sinensis (strain JDM601)</name>
    <name type="common">Mycobacterium sinense</name>
    <dbReference type="NCBI Taxonomy" id="875328"/>
    <lineage>
        <taxon>Bacteria</taxon>
        <taxon>Bacillati</taxon>
        <taxon>Actinomycetota</taxon>
        <taxon>Actinomycetes</taxon>
        <taxon>Mycobacteriales</taxon>
        <taxon>Mycobacteriaceae</taxon>
        <taxon>Mycolicibacter</taxon>
    </lineage>
</organism>
<comment type="caution">
    <text evidence="2">The sequence shown here is derived from an EMBL/GenBank/DDBJ whole genome shotgun (WGS) entry which is preliminary data.</text>
</comment>
<protein>
    <submittedName>
        <fullName evidence="2">Aminopeptidase</fullName>
    </submittedName>
</protein>
<evidence type="ECO:0000256" key="1">
    <source>
        <dbReference type="SAM" id="SignalP"/>
    </source>
</evidence>
<keyword evidence="2" id="KW-0378">Hydrolase</keyword>
<reference evidence="3" key="1">
    <citation type="submission" date="2016-06" db="EMBL/GenBank/DDBJ databases">
        <authorList>
            <person name="Sutton G."/>
            <person name="Brinkac L."/>
            <person name="Sanka R."/>
            <person name="Adams M."/>
            <person name="Lau E."/>
            <person name="Garcia-Basteiro A."/>
            <person name="Lopez-Varela E."/>
            <person name="Palencia S."/>
        </authorList>
    </citation>
    <scope>NUCLEOTIDE SEQUENCE [LARGE SCALE GENOMIC DNA]</scope>
    <source>
        <strain evidence="3">1274684.2</strain>
    </source>
</reference>
<feature type="chain" id="PRO_5039212217" evidence="1">
    <location>
        <begin position="24"/>
        <end position="104"/>
    </location>
</feature>
<sequence length="104" mass="10140">MAVRRLVRPVGLAALCAALIALVAPVSTSDGDGGSIGCGTIVAADISGALDANSESLAAVLVASQSAPHTNYVAGCQSSLSSRRAWSVALATLGLIAVAVGFTS</sequence>
<keyword evidence="1" id="KW-0732">Signal</keyword>
<keyword evidence="2" id="KW-0645">Protease</keyword>
<evidence type="ECO:0000313" key="3">
    <source>
        <dbReference type="Proteomes" id="UP000093759"/>
    </source>
</evidence>
<keyword evidence="2" id="KW-0031">Aminopeptidase</keyword>
<dbReference type="GO" id="GO:0004177">
    <property type="term" value="F:aminopeptidase activity"/>
    <property type="evidence" value="ECO:0007669"/>
    <property type="project" value="UniProtKB-KW"/>
</dbReference>
<feature type="signal peptide" evidence="1">
    <location>
        <begin position="1"/>
        <end position="23"/>
    </location>
</feature>
<dbReference type="AlphaFoldDB" id="A0A1A3TKU3"/>
<evidence type="ECO:0000313" key="2">
    <source>
        <dbReference type="EMBL" id="OBK82927.1"/>
    </source>
</evidence>
<accession>A0A1A3TKU3</accession>